<accession>A0A0A7FYN9</accession>
<dbReference type="KEGG" id="cbv:U729_1685"/>
<gene>
    <name evidence="1" type="ORF">U729_1685</name>
</gene>
<name>A0A0A7FYN9_9CLOT</name>
<protein>
    <submittedName>
        <fullName evidence="1">Uncharacterized protein</fullName>
    </submittedName>
</protein>
<dbReference type="EMBL" id="CP006905">
    <property type="protein sequence ID" value="AIY84734.1"/>
    <property type="molecule type" value="Genomic_DNA"/>
</dbReference>
<proteinExistence type="predicted"/>
<dbReference type="RefSeq" id="WP_039313590.1">
    <property type="nucleotide sequence ID" value="NZ_CP006905.1"/>
</dbReference>
<keyword evidence="2" id="KW-1185">Reference proteome</keyword>
<organism evidence="1 2">
    <name type="scientific">Clostridium baratii str. Sullivan</name>
    <dbReference type="NCBI Taxonomy" id="1415775"/>
    <lineage>
        <taxon>Bacteria</taxon>
        <taxon>Bacillati</taxon>
        <taxon>Bacillota</taxon>
        <taxon>Clostridia</taxon>
        <taxon>Eubacteriales</taxon>
        <taxon>Clostridiaceae</taxon>
        <taxon>Clostridium</taxon>
    </lineage>
</organism>
<dbReference type="HOGENOM" id="CLU_1352651_0_0_9"/>
<dbReference type="Proteomes" id="UP000030635">
    <property type="component" value="Chromosome"/>
</dbReference>
<reference evidence="1 2" key="1">
    <citation type="journal article" date="2015" name="Infect. Genet. Evol.">
        <title>Genomic sequences of six botulinum neurotoxin-producing strains representing three clostridial species illustrate the mobility and diversity of botulinum neurotoxin genes.</title>
        <authorList>
            <person name="Smith T.J."/>
            <person name="Hill K.K."/>
            <person name="Xie G."/>
            <person name="Foley B.T."/>
            <person name="Williamson C.H."/>
            <person name="Foster J.T."/>
            <person name="Johnson S.L."/>
            <person name="Chertkov O."/>
            <person name="Teshima H."/>
            <person name="Gibbons H.S."/>
            <person name="Johnsky L.A."/>
            <person name="Karavis M.A."/>
            <person name="Smith L.A."/>
        </authorList>
    </citation>
    <scope>NUCLEOTIDE SEQUENCE [LARGE SCALE GENOMIC DNA]</scope>
    <source>
        <strain evidence="1">Sullivan</strain>
    </source>
</reference>
<dbReference type="AlphaFoldDB" id="A0A0A7FYN9"/>
<evidence type="ECO:0000313" key="2">
    <source>
        <dbReference type="Proteomes" id="UP000030635"/>
    </source>
</evidence>
<dbReference type="eggNOG" id="ENOG50327W2">
    <property type="taxonomic scope" value="Bacteria"/>
</dbReference>
<sequence length="202" mass="23221">MRKMNRKILIIVSALIAIGIIGFFVSEKFVNERKIVESSSDRYDNNKKVNDVVNAITEIDYQSITSLKGENDSKAYVVVNLDNDNVENNIDSILDFANKSKIRLTFIENKKIADKKNPYFKLIEENGHTIIPKYIDVKNVLKENNVKIIEEECELNDIKNQDVAFFVDLSSGENGLNEENKDKLFKSIDDLKNDFYTFKALI</sequence>
<dbReference type="OrthoDB" id="10008273at2"/>
<evidence type="ECO:0000313" key="1">
    <source>
        <dbReference type="EMBL" id="AIY84734.1"/>
    </source>
</evidence>